<name>U9UL16_RHIID</name>
<dbReference type="HOGENOM" id="CLU_3143712_0_0_1"/>
<reference evidence="1" key="1">
    <citation type="submission" date="2013-07" db="EMBL/GenBank/DDBJ databases">
        <title>The genome of an arbuscular mycorrhizal fungus provides insights into the evolution of the oldest plant symbiosis.</title>
        <authorList>
            <consortium name="DOE Joint Genome Institute"/>
            <person name="Tisserant E."/>
            <person name="Malbreil M."/>
            <person name="Kuo A."/>
            <person name="Kohler A."/>
            <person name="Symeonidi A."/>
            <person name="Balestrini R."/>
            <person name="Charron P."/>
            <person name="Duensing N."/>
            <person name="Frei-dit-Frey N."/>
            <person name="Gianinazzi-Pearson V."/>
            <person name="Gilbert B."/>
            <person name="Handa Y."/>
            <person name="Hijri M."/>
            <person name="Kaul R."/>
            <person name="Kawaguchi M."/>
            <person name="Krajinski F."/>
            <person name="Lammers P."/>
            <person name="Lapierre D."/>
            <person name="Masclaux F.G."/>
            <person name="Murat C."/>
            <person name="Morin E."/>
            <person name="Ndikumana S."/>
            <person name="Pagni M."/>
            <person name="Petitpierre D."/>
            <person name="Requena N."/>
            <person name="Rosikiewicz P."/>
            <person name="Riley R."/>
            <person name="Saito K."/>
            <person name="San Clemente H."/>
            <person name="Shapiro H."/>
            <person name="van Tuinen D."/>
            <person name="Becard G."/>
            <person name="Bonfante P."/>
            <person name="Paszkowski U."/>
            <person name="Shachar-Hill Y."/>
            <person name="Young J.P."/>
            <person name="Sanders I.R."/>
            <person name="Henrissat B."/>
            <person name="Rensing S.A."/>
            <person name="Grigoriev I.V."/>
            <person name="Corradi N."/>
            <person name="Roux C."/>
            <person name="Martin F."/>
        </authorList>
    </citation>
    <scope>NUCLEOTIDE SEQUENCE</scope>
    <source>
        <strain evidence="1">DAOM 197198</strain>
    </source>
</reference>
<accession>U9UL16</accession>
<dbReference type="AlphaFoldDB" id="U9UL16"/>
<dbReference type="EMBL" id="KI276745">
    <property type="protein sequence ID" value="ESA21089.1"/>
    <property type="molecule type" value="Genomic_DNA"/>
</dbReference>
<organism evidence="1">
    <name type="scientific">Rhizophagus irregularis (strain DAOM 181602 / DAOM 197198 / MUCL 43194)</name>
    <name type="common">Arbuscular mycorrhizal fungus</name>
    <name type="synonym">Glomus intraradices</name>
    <dbReference type="NCBI Taxonomy" id="747089"/>
    <lineage>
        <taxon>Eukaryota</taxon>
        <taxon>Fungi</taxon>
        <taxon>Fungi incertae sedis</taxon>
        <taxon>Mucoromycota</taxon>
        <taxon>Glomeromycotina</taxon>
        <taxon>Glomeromycetes</taxon>
        <taxon>Glomerales</taxon>
        <taxon>Glomeraceae</taxon>
        <taxon>Rhizophagus</taxon>
    </lineage>
</organism>
<evidence type="ECO:0000313" key="1">
    <source>
        <dbReference type="EMBL" id="ESA21089.1"/>
    </source>
</evidence>
<protein>
    <submittedName>
        <fullName evidence="1">Uncharacterized protein</fullName>
    </submittedName>
</protein>
<sequence>MALCGVNINPRFHLRNRQKKALINIINENTEGYDGCDGCDVLSNDFSMH</sequence>
<gene>
    <name evidence="1" type="ORF">GLOINDRAFT_17852</name>
</gene>
<proteinExistence type="predicted"/>